<comment type="caution">
    <text evidence="2">The sequence shown here is derived from an EMBL/GenBank/DDBJ whole genome shotgun (WGS) entry which is preliminary data.</text>
</comment>
<sequence>MCLEENPDAEQATIQELALCNRLGEIAEAEITHHEHKKTWALRWLVFTYWIFCGTRDAWEWDVERIREERRREQEGKGYSSKLQPKSRVREK</sequence>
<protein>
    <submittedName>
        <fullName evidence="2">Uncharacterized protein</fullName>
    </submittedName>
</protein>
<feature type="region of interest" description="Disordered" evidence="1">
    <location>
        <begin position="70"/>
        <end position="92"/>
    </location>
</feature>
<name>A0AAD6CML6_9EURO</name>
<keyword evidence="3" id="KW-1185">Reference proteome</keyword>
<organism evidence="2 3">
    <name type="scientific">Penicillium frequentans</name>
    <dbReference type="NCBI Taxonomy" id="3151616"/>
    <lineage>
        <taxon>Eukaryota</taxon>
        <taxon>Fungi</taxon>
        <taxon>Dikarya</taxon>
        <taxon>Ascomycota</taxon>
        <taxon>Pezizomycotina</taxon>
        <taxon>Eurotiomycetes</taxon>
        <taxon>Eurotiomycetidae</taxon>
        <taxon>Eurotiales</taxon>
        <taxon>Aspergillaceae</taxon>
        <taxon>Penicillium</taxon>
    </lineage>
</organism>
<dbReference type="EMBL" id="JAQIZZ010000008">
    <property type="protein sequence ID" value="KAJ5526348.1"/>
    <property type="molecule type" value="Genomic_DNA"/>
</dbReference>
<evidence type="ECO:0000313" key="2">
    <source>
        <dbReference type="EMBL" id="KAJ5526348.1"/>
    </source>
</evidence>
<dbReference type="Proteomes" id="UP001220324">
    <property type="component" value="Unassembled WGS sequence"/>
</dbReference>
<evidence type="ECO:0000256" key="1">
    <source>
        <dbReference type="SAM" id="MobiDB-lite"/>
    </source>
</evidence>
<proteinExistence type="predicted"/>
<reference evidence="2 3" key="1">
    <citation type="journal article" date="2023" name="IMA Fungus">
        <title>Comparative genomic study of the Penicillium genus elucidates a diverse pangenome and 15 lateral gene transfer events.</title>
        <authorList>
            <person name="Petersen C."/>
            <person name="Sorensen T."/>
            <person name="Nielsen M.R."/>
            <person name="Sondergaard T.E."/>
            <person name="Sorensen J.L."/>
            <person name="Fitzpatrick D.A."/>
            <person name="Frisvad J.C."/>
            <person name="Nielsen K.L."/>
        </authorList>
    </citation>
    <scope>NUCLEOTIDE SEQUENCE [LARGE SCALE GENOMIC DNA]</scope>
    <source>
        <strain evidence="2 3">IBT 35679</strain>
    </source>
</reference>
<gene>
    <name evidence="2" type="ORF">N7494_012998</name>
</gene>
<accession>A0AAD6CML6</accession>
<evidence type="ECO:0000313" key="3">
    <source>
        <dbReference type="Proteomes" id="UP001220324"/>
    </source>
</evidence>
<dbReference type="AlphaFoldDB" id="A0AAD6CML6"/>